<name>A0A2S7SYA0_9BACT</name>
<dbReference type="RefSeq" id="WP_105038477.1">
    <property type="nucleotide sequence ID" value="NZ_PPSL01000002.1"/>
</dbReference>
<dbReference type="EMBL" id="PPSL01000002">
    <property type="protein sequence ID" value="PQJ11597.1"/>
    <property type="molecule type" value="Genomic_DNA"/>
</dbReference>
<sequence length="315" mass="33678">MDSTVNDISGSGHNGHANNIVAAPGADGVAGHGYYFNGSNSFIGVPASPAFNVQKYTICSRVKVMGYYSGNCQFNTILTRGKMGTGVGNYFAAFFDNSDCTGFDSTTECFMTQTEFRSYIAPPFYTPAIVSNTWYNVVSTFNDTVYKTFVNGVLMNTTTLSVPGIPMGTSTDSISIGLSTMDVAAGYPYPFKGVIDDILLYDRVLTDSESVHYGDTCGRITSEPVSVHTAVGSTCSFTTTTNFMNPVYRWQQNTGSGFTNLTATLPYSGVTSNSLTITGVTSAFIGSQYRCIITNSWGCADTTNTDTLFSPVGVI</sequence>
<evidence type="ECO:0000313" key="2">
    <source>
        <dbReference type="Proteomes" id="UP000239872"/>
    </source>
</evidence>
<dbReference type="InterPro" id="IPR036179">
    <property type="entry name" value="Ig-like_dom_sf"/>
</dbReference>
<gene>
    <name evidence="1" type="ORF">CJD36_007315</name>
</gene>
<reference evidence="1 2" key="1">
    <citation type="submission" date="2018-01" db="EMBL/GenBank/DDBJ databases">
        <title>A novel member of the phylum Bacteroidetes isolated from glacier ice.</title>
        <authorList>
            <person name="Liu Q."/>
            <person name="Xin Y.-H."/>
        </authorList>
    </citation>
    <scope>NUCLEOTIDE SEQUENCE [LARGE SCALE GENOMIC DNA]</scope>
    <source>
        <strain evidence="1 2">RB1R16</strain>
    </source>
</reference>
<dbReference type="GO" id="GO:0005975">
    <property type="term" value="P:carbohydrate metabolic process"/>
    <property type="evidence" value="ECO:0007669"/>
    <property type="project" value="UniProtKB-ARBA"/>
</dbReference>
<accession>A0A2S7SYA0</accession>
<proteinExistence type="predicted"/>
<evidence type="ECO:0000313" key="1">
    <source>
        <dbReference type="EMBL" id="PQJ11597.1"/>
    </source>
</evidence>
<dbReference type="Proteomes" id="UP000239872">
    <property type="component" value="Unassembled WGS sequence"/>
</dbReference>
<keyword evidence="2" id="KW-1185">Reference proteome</keyword>
<dbReference type="Pfam" id="PF13385">
    <property type="entry name" value="Laminin_G_3"/>
    <property type="match status" value="1"/>
</dbReference>
<dbReference type="Gene3D" id="2.60.40.10">
    <property type="entry name" value="Immunoglobulins"/>
    <property type="match status" value="1"/>
</dbReference>
<comment type="caution">
    <text evidence="1">The sequence shown here is derived from an EMBL/GenBank/DDBJ whole genome shotgun (WGS) entry which is preliminary data.</text>
</comment>
<protein>
    <recommendedName>
        <fullName evidence="3">Ig-like domain-containing protein</fullName>
    </recommendedName>
</protein>
<dbReference type="Gene3D" id="2.60.120.200">
    <property type="match status" value="1"/>
</dbReference>
<dbReference type="AlphaFoldDB" id="A0A2S7SYA0"/>
<dbReference type="GO" id="GO:0004553">
    <property type="term" value="F:hydrolase activity, hydrolyzing O-glycosyl compounds"/>
    <property type="evidence" value="ECO:0007669"/>
    <property type="project" value="UniProtKB-ARBA"/>
</dbReference>
<organism evidence="1 2">
    <name type="scientific">Flavipsychrobacter stenotrophus</name>
    <dbReference type="NCBI Taxonomy" id="2077091"/>
    <lineage>
        <taxon>Bacteria</taxon>
        <taxon>Pseudomonadati</taxon>
        <taxon>Bacteroidota</taxon>
        <taxon>Chitinophagia</taxon>
        <taxon>Chitinophagales</taxon>
        <taxon>Chitinophagaceae</taxon>
        <taxon>Flavipsychrobacter</taxon>
    </lineage>
</organism>
<dbReference type="InterPro" id="IPR013320">
    <property type="entry name" value="ConA-like_dom_sf"/>
</dbReference>
<dbReference type="SUPFAM" id="SSF48726">
    <property type="entry name" value="Immunoglobulin"/>
    <property type="match status" value="1"/>
</dbReference>
<evidence type="ECO:0008006" key="3">
    <source>
        <dbReference type="Google" id="ProtNLM"/>
    </source>
</evidence>
<dbReference type="SUPFAM" id="SSF49899">
    <property type="entry name" value="Concanavalin A-like lectins/glucanases"/>
    <property type="match status" value="1"/>
</dbReference>
<dbReference type="OrthoDB" id="9814380at2"/>
<dbReference type="InterPro" id="IPR013783">
    <property type="entry name" value="Ig-like_fold"/>
</dbReference>